<dbReference type="AlphaFoldDB" id="A0A1H8UP35"/>
<accession>A0A1H8UP35</accession>
<evidence type="ECO:0000313" key="3">
    <source>
        <dbReference type="EMBL" id="SEP04980.1"/>
    </source>
</evidence>
<sequence length="271" mass="28181">MVEHCSTEPVALITGAGTGVGAACAKRMATRGFNVVVNFRSSANEAEAVVRQCQSVGVGALAIQGDVERDHDCRAIVEAARHQWGRVDTLINSAGLTQFTDFPDLEGQNAEDFYRIYGVNVIGAYQMARAAAPLLKRGGIGAVVNISSIAGMTGNGSSIAYVTSKGALNTLTKSLARLLAPEVRVNAILPGLIDSGWFLNVMGEEDYTRIKDAFAASSALGEVCSPDDIAQVAEFLAVDATRITGQLIPVDAGALLGAGSVSVSRSLKGHA</sequence>
<dbReference type="EMBL" id="FODS01000021">
    <property type="protein sequence ID" value="SEP04980.1"/>
    <property type="molecule type" value="Genomic_DNA"/>
</dbReference>
<organism evidence="3 4">
    <name type="scientific">Salinihabitans flavidus</name>
    <dbReference type="NCBI Taxonomy" id="569882"/>
    <lineage>
        <taxon>Bacteria</taxon>
        <taxon>Pseudomonadati</taxon>
        <taxon>Pseudomonadota</taxon>
        <taxon>Alphaproteobacteria</taxon>
        <taxon>Rhodobacterales</taxon>
        <taxon>Roseobacteraceae</taxon>
        <taxon>Salinihabitans</taxon>
    </lineage>
</organism>
<dbReference type="STRING" id="569882.SAMN04490248_12138"/>
<protein>
    <submittedName>
        <fullName evidence="3">3-oxoacyl-[acyl-carrier protein] reductase</fullName>
    </submittedName>
</protein>
<evidence type="ECO:0000313" key="4">
    <source>
        <dbReference type="Proteomes" id="UP000198893"/>
    </source>
</evidence>
<proteinExistence type="inferred from homology"/>
<comment type="similarity">
    <text evidence="1">Belongs to the short-chain dehydrogenases/reductases (SDR) family.</text>
</comment>
<dbReference type="PROSITE" id="PS00061">
    <property type="entry name" value="ADH_SHORT"/>
    <property type="match status" value="1"/>
</dbReference>
<dbReference type="InterPro" id="IPR036291">
    <property type="entry name" value="NAD(P)-bd_dom_sf"/>
</dbReference>
<dbReference type="Proteomes" id="UP000198893">
    <property type="component" value="Unassembled WGS sequence"/>
</dbReference>
<reference evidence="3 4" key="1">
    <citation type="submission" date="2016-10" db="EMBL/GenBank/DDBJ databases">
        <authorList>
            <person name="de Groot N.N."/>
        </authorList>
    </citation>
    <scope>NUCLEOTIDE SEQUENCE [LARGE SCALE GENOMIC DNA]</scope>
    <source>
        <strain evidence="3 4">DSM 27842</strain>
    </source>
</reference>
<dbReference type="SUPFAM" id="SSF51735">
    <property type="entry name" value="NAD(P)-binding Rossmann-fold domains"/>
    <property type="match status" value="1"/>
</dbReference>
<dbReference type="PRINTS" id="PR00081">
    <property type="entry name" value="GDHRDH"/>
</dbReference>
<dbReference type="CDD" id="cd05233">
    <property type="entry name" value="SDR_c"/>
    <property type="match status" value="1"/>
</dbReference>
<dbReference type="Gene3D" id="3.40.50.720">
    <property type="entry name" value="NAD(P)-binding Rossmann-like Domain"/>
    <property type="match status" value="1"/>
</dbReference>
<gene>
    <name evidence="3" type="ORF">SAMN04490248_12138</name>
</gene>
<dbReference type="OrthoDB" id="198783at2"/>
<dbReference type="PRINTS" id="PR00080">
    <property type="entry name" value="SDRFAMILY"/>
</dbReference>
<evidence type="ECO:0000256" key="1">
    <source>
        <dbReference type="ARBA" id="ARBA00006484"/>
    </source>
</evidence>
<keyword evidence="2" id="KW-0560">Oxidoreductase</keyword>
<evidence type="ECO:0000256" key="2">
    <source>
        <dbReference type="ARBA" id="ARBA00023002"/>
    </source>
</evidence>
<dbReference type="PANTHER" id="PTHR43639:SF1">
    <property type="entry name" value="SHORT-CHAIN DEHYDROGENASE_REDUCTASE FAMILY PROTEIN"/>
    <property type="match status" value="1"/>
</dbReference>
<dbReference type="PANTHER" id="PTHR43639">
    <property type="entry name" value="OXIDOREDUCTASE, SHORT-CHAIN DEHYDROGENASE/REDUCTASE FAMILY (AFU_ORTHOLOGUE AFUA_5G02870)"/>
    <property type="match status" value="1"/>
</dbReference>
<dbReference type="FunFam" id="3.40.50.720:FF:000084">
    <property type="entry name" value="Short-chain dehydrogenase reductase"/>
    <property type="match status" value="1"/>
</dbReference>
<keyword evidence="4" id="KW-1185">Reference proteome</keyword>
<name>A0A1H8UP35_9RHOB</name>
<dbReference type="InterPro" id="IPR020904">
    <property type="entry name" value="Sc_DH/Rdtase_CS"/>
</dbReference>
<dbReference type="InterPro" id="IPR002347">
    <property type="entry name" value="SDR_fam"/>
</dbReference>
<dbReference type="GO" id="GO:0016491">
    <property type="term" value="F:oxidoreductase activity"/>
    <property type="evidence" value="ECO:0007669"/>
    <property type="project" value="UniProtKB-KW"/>
</dbReference>
<dbReference type="Pfam" id="PF13561">
    <property type="entry name" value="adh_short_C2"/>
    <property type="match status" value="1"/>
</dbReference>